<proteinExistence type="predicted"/>
<evidence type="ECO:0000313" key="3">
    <source>
        <dbReference type="Proteomes" id="UP001479436"/>
    </source>
</evidence>
<feature type="region of interest" description="Disordered" evidence="1">
    <location>
        <begin position="56"/>
        <end position="75"/>
    </location>
</feature>
<evidence type="ECO:0000313" key="2">
    <source>
        <dbReference type="EMBL" id="KAK9765186.1"/>
    </source>
</evidence>
<keyword evidence="3" id="KW-1185">Reference proteome</keyword>
<reference evidence="2 3" key="1">
    <citation type="submission" date="2023-04" db="EMBL/GenBank/DDBJ databases">
        <title>Genome of Basidiobolus ranarum AG-B5.</title>
        <authorList>
            <person name="Stajich J.E."/>
            <person name="Carter-House D."/>
            <person name="Gryganskyi A."/>
        </authorList>
    </citation>
    <scope>NUCLEOTIDE SEQUENCE [LARGE SCALE GENOMIC DNA]</scope>
    <source>
        <strain evidence="2 3">AG-B5</strain>
    </source>
</reference>
<dbReference type="Proteomes" id="UP001479436">
    <property type="component" value="Unassembled WGS sequence"/>
</dbReference>
<comment type="caution">
    <text evidence="2">The sequence shown here is derived from an EMBL/GenBank/DDBJ whole genome shotgun (WGS) entry which is preliminary data.</text>
</comment>
<feature type="compositionally biased region" description="Basic residues" evidence="1">
    <location>
        <begin position="58"/>
        <end position="71"/>
    </location>
</feature>
<sequence length="140" mass="16228">MRAESSSLFQFGMGVAYIVGYPKPEPISTLKNDFANWVSNMIDRAYLVLSPDQTVVRPSKKSQNHSGRGHSRAKETIAIPYVPRKKRRSLNEVQAQLIYNIEFKWHTKKYIPDWRFDSRRAIPPSLQSIPSSRVIMLNHR</sequence>
<evidence type="ECO:0000256" key="1">
    <source>
        <dbReference type="SAM" id="MobiDB-lite"/>
    </source>
</evidence>
<gene>
    <name evidence="2" type="ORF">K7432_006676</name>
</gene>
<organism evidence="2 3">
    <name type="scientific">Basidiobolus ranarum</name>
    <dbReference type="NCBI Taxonomy" id="34480"/>
    <lineage>
        <taxon>Eukaryota</taxon>
        <taxon>Fungi</taxon>
        <taxon>Fungi incertae sedis</taxon>
        <taxon>Zoopagomycota</taxon>
        <taxon>Entomophthoromycotina</taxon>
        <taxon>Basidiobolomycetes</taxon>
        <taxon>Basidiobolales</taxon>
        <taxon>Basidiobolaceae</taxon>
        <taxon>Basidiobolus</taxon>
    </lineage>
</organism>
<accession>A0ABR2WUJ9</accession>
<name>A0ABR2WUJ9_9FUNG</name>
<dbReference type="EMBL" id="JASJQH010000304">
    <property type="protein sequence ID" value="KAK9765186.1"/>
    <property type="molecule type" value="Genomic_DNA"/>
</dbReference>
<protein>
    <submittedName>
        <fullName evidence="2">Uncharacterized protein</fullName>
    </submittedName>
</protein>